<keyword evidence="1 4" id="KW-0560">Oxidoreductase</keyword>
<dbReference type="InterPro" id="IPR000683">
    <property type="entry name" value="Gfo/Idh/MocA-like_OxRdtase_N"/>
</dbReference>
<dbReference type="Gene3D" id="3.30.360.10">
    <property type="entry name" value="Dihydrodipicolinate Reductase, domain 2"/>
    <property type="match status" value="1"/>
</dbReference>
<sequence length="344" mass="38255">MDKIKVAVAGLGRIGKIHLKNLCRNFPELEVVGVMDIFDESEAIADEFNVPVFTKDYDKLLAIPGLDAVVICSPTDTHADYVVKAAKAGKQIFCEKPLDLSLERVKEVLKIINRCDVRLMLGFNRRFDPEFKKIRQLVLSDAIGDPQIVKITSRDPEPPPIEYIKVSGGMFLDMTIHDFDMARYISGKQVKEVFANGAVMIDPAIGEAGDIDTAVIILTFEDNTMAVIDNSRKAVYGYDQRLEVFGSKGMAQAENNFPNSHKLYTESGVSGDLPLHFFLGRYDASYNQELREFVDAIISGDDMPVDGEDGLLSIAIGLAAKKSVEEKRPVKITEILNCKRLFEN</sequence>
<dbReference type="InterPro" id="IPR055170">
    <property type="entry name" value="GFO_IDH_MocA-like_dom"/>
</dbReference>
<dbReference type="SUPFAM" id="SSF55347">
    <property type="entry name" value="Glyceraldehyde-3-phosphate dehydrogenase-like, C-terminal domain"/>
    <property type="match status" value="1"/>
</dbReference>
<dbReference type="AlphaFoldDB" id="A0A3B0TYQ9"/>
<dbReference type="Gene3D" id="3.40.50.720">
    <property type="entry name" value="NAD(P)-binding Rossmann-like Domain"/>
    <property type="match status" value="1"/>
</dbReference>
<dbReference type="EC" id="1.1.1.18" evidence="4"/>
<dbReference type="InterPro" id="IPR030827">
    <property type="entry name" value="Myo_inos_IolG"/>
</dbReference>
<reference evidence="4" key="1">
    <citation type="submission" date="2018-06" db="EMBL/GenBank/DDBJ databases">
        <authorList>
            <person name="Zhirakovskaya E."/>
        </authorList>
    </citation>
    <scope>NUCLEOTIDE SEQUENCE</scope>
</reference>
<dbReference type="InterPro" id="IPR036291">
    <property type="entry name" value="NAD(P)-bd_dom_sf"/>
</dbReference>
<dbReference type="GO" id="GO:0050112">
    <property type="term" value="F:inositol 2-dehydrogenase (NAD+) activity"/>
    <property type="evidence" value="ECO:0007669"/>
    <property type="project" value="UniProtKB-EC"/>
</dbReference>
<evidence type="ECO:0000259" key="2">
    <source>
        <dbReference type="Pfam" id="PF01408"/>
    </source>
</evidence>
<evidence type="ECO:0000256" key="1">
    <source>
        <dbReference type="ARBA" id="ARBA00023002"/>
    </source>
</evidence>
<evidence type="ECO:0000313" key="4">
    <source>
        <dbReference type="EMBL" id="VAW13674.1"/>
    </source>
</evidence>
<name>A0A3B0TYQ9_9ZZZZ</name>
<dbReference type="PANTHER" id="PTHR42840:SF3">
    <property type="entry name" value="BINDING ROSSMANN FOLD OXIDOREDUCTASE, PUTATIVE (AFU_ORTHOLOGUE AFUA_2G10240)-RELATED"/>
    <property type="match status" value="1"/>
</dbReference>
<dbReference type="NCBIfam" id="TIGR04380">
    <property type="entry name" value="myo_inos_iolG"/>
    <property type="match status" value="1"/>
</dbReference>
<dbReference type="Pfam" id="PF01408">
    <property type="entry name" value="GFO_IDH_MocA"/>
    <property type="match status" value="1"/>
</dbReference>
<dbReference type="FunFam" id="3.30.360.10:FF:000023">
    <property type="entry name" value="Inositol 2-dehydrogenase"/>
    <property type="match status" value="1"/>
</dbReference>
<gene>
    <name evidence="4" type="ORF">MNBD_BACTEROID01-555</name>
</gene>
<feature type="domain" description="Gfo/Idh/MocA-like oxidoreductase N-terminal" evidence="2">
    <location>
        <begin position="4"/>
        <end position="123"/>
    </location>
</feature>
<organism evidence="4">
    <name type="scientific">hydrothermal vent metagenome</name>
    <dbReference type="NCBI Taxonomy" id="652676"/>
    <lineage>
        <taxon>unclassified sequences</taxon>
        <taxon>metagenomes</taxon>
        <taxon>ecological metagenomes</taxon>
    </lineage>
</organism>
<accession>A0A3B0TYQ9</accession>
<dbReference type="EMBL" id="UOEP01000026">
    <property type="protein sequence ID" value="VAW13674.1"/>
    <property type="molecule type" value="Genomic_DNA"/>
</dbReference>
<dbReference type="Pfam" id="PF22725">
    <property type="entry name" value="GFO_IDH_MocA_C3"/>
    <property type="match status" value="1"/>
</dbReference>
<dbReference type="PANTHER" id="PTHR42840">
    <property type="entry name" value="NAD(P)-BINDING ROSSMANN-FOLD SUPERFAMILY PROTEIN-RELATED"/>
    <property type="match status" value="1"/>
</dbReference>
<protein>
    <submittedName>
        <fullName evidence="4">Myo-inositol 2-dehydrogenase 1</fullName>
        <ecNumber evidence="4">1.1.1.18</ecNumber>
    </submittedName>
</protein>
<proteinExistence type="predicted"/>
<dbReference type="SUPFAM" id="SSF51735">
    <property type="entry name" value="NAD(P)-binding Rossmann-fold domains"/>
    <property type="match status" value="1"/>
</dbReference>
<evidence type="ECO:0000259" key="3">
    <source>
        <dbReference type="Pfam" id="PF22725"/>
    </source>
</evidence>
<dbReference type="GO" id="GO:0000166">
    <property type="term" value="F:nucleotide binding"/>
    <property type="evidence" value="ECO:0007669"/>
    <property type="project" value="InterPro"/>
</dbReference>
<feature type="domain" description="GFO/IDH/MocA-like oxidoreductase" evidence="3">
    <location>
        <begin position="131"/>
        <end position="251"/>
    </location>
</feature>